<proteinExistence type="predicted"/>
<dbReference type="RefSeq" id="WP_055062690.1">
    <property type="nucleotide sequence ID" value="NZ_CVRQ01000053.1"/>
</dbReference>
<dbReference type="AlphaFoldDB" id="A0A0M6WVT2"/>
<evidence type="ECO:0000313" key="1">
    <source>
        <dbReference type="EMBL" id="CRL41862.1"/>
    </source>
</evidence>
<reference evidence="2" key="1">
    <citation type="submission" date="2015-05" db="EMBL/GenBank/DDBJ databases">
        <authorList>
            <consortium name="Pathogen Informatics"/>
        </authorList>
    </citation>
    <scope>NUCLEOTIDE SEQUENCE [LARGE SCALE GENOMIC DNA]</scope>
    <source>
        <strain evidence="2">T1-815</strain>
    </source>
</reference>
<accession>A0A0M6WVT2</accession>
<gene>
    <name evidence="1" type="ORF">T1815_28191</name>
</gene>
<organism evidence="1 2">
    <name type="scientific">Agathobacter rectalis</name>
    <dbReference type="NCBI Taxonomy" id="39491"/>
    <lineage>
        <taxon>Bacteria</taxon>
        <taxon>Bacillati</taxon>
        <taxon>Bacillota</taxon>
        <taxon>Clostridia</taxon>
        <taxon>Lachnospirales</taxon>
        <taxon>Lachnospiraceae</taxon>
        <taxon>Agathobacter</taxon>
    </lineage>
</organism>
<protein>
    <submittedName>
        <fullName evidence="1">Uncharacterized protein</fullName>
    </submittedName>
</protein>
<name>A0A0M6WVT2_9FIRM</name>
<dbReference type="EMBL" id="CVRQ01000053">
    <property type="protein sequence ID" value="CRL41862.1"/>
    <property type="molecule type" value="Genomic_DNA"/>
</dbReference>
<sequence>MKKTYKKPLLLIENFKLSENIAACDPSFGNNSNITLEDIEKAYKVLGYFANDTCTKGEPIENQPVNVYNGLTQIQLCYHGSTGLNVFSS</sequence>
<evidence type="ECO:0000313" key="2">
    <source>
        <dbReference type="Proteomes" id="UP000049472"/>
    </source>
</evidence>
<dbReference type="Proteomes" id="UP000049472">
    <property type="component" value="Unassembled WGS sequence"/>
</dbReference>
<keyword evidence="2" id="KW-1185">Reference proteome</keyword>